<feature type="domain" description="Actinobacteria/chloroflexi VLRF1 release factor" evidence="2">
    <location>
        <begin position="132"/>
        <end position="263"/>
    </location>
</feature>
<dbReference type="AlphaFoldDB" id="A0A810L8V2"/>
<dbReference type="Gene3D" id="3.30.420.60">
    <property type="entry name" value="eRF1 domain 2"/>
    <property type="match status" value="1"/>
</dbReference>
<dbReference type="SUPFAM" id="SSF53137">
    <property type="entry name" value="Translational machinery components"/>
    <property type="match status" value="1"/>
</dbReference>
<evidence type="ECO:0000259" key="2">
    <source>
        <dbReference type="Pfam" id="PF18859"/>
    </source>
</evidence>
<dbReference type="KEGG" id="aser:Asera_48690"/>
<dbReference type="InterPro" id="IPR042226">
    <property type="entry name" value="eFR1_2_sf"/>
</dbReference>
<dbReference type="NCBIfam" id="NF041024">
    <property type="entry name" value="acVLRF1_NCBI"/>
    <property type="match status" value="1"/>
</dbReference>
<evidence type="ECO:0000313" key="3">
    <source>
        <dbReference type="EMBL" id="BCJ30761.1"/>
    </source>
</evidence>
<organism evidence="3 4">
    <name type="scientific">Actinocatenispora sera</name>
    <dbReference type="NCBI Taxonomy" id="390989"/>
    <lineage>
        <taxon>Bacteria</taxon>
        <taxon>Bacillati</taxon>
        <taxon>Actinomycetota</taxon>
        <taxon>Actinomycetes</taxon>
        <taxon>Micromonosporales</taxon>
        <taxon>Micromonosporaceae</taxon>
        <taxon>Actinocatenispora</taxon>
    </lineage>
</organism>
<accession>A0A810L8V2</accession>
<protein>
    <recommendedName>
        <fullName evidence="2">Actinobacteria/chloroflexi VLRF1 release factor domain-containing protein</fullName>
    </recommendedName>
</protein>
<name>A0A810L8V2_9ACTN</name>
<evidence type="ECO:0000256" key="1">
    <source>
        <dbReference type="SAM" id="MobiDB-lite"/>
    </source>
</evidence>
<gene>
    <name evidence="3" type="ORF">Asera_48690</name>
</gene>
<dbReference type="Proteomes" id="UP000680750">
    <property type="component" value="Chromosome"/>
</dbReference>
<dbReference type="EMBL" id="AP023354">
    <property type="protein sequence ID" value="BCJ30761.1"/>
    <property type="molecule type" value="Genomic_DNA"/>
</dbReference>
<feature type="region of interest" description="Disordered" evidence="1">
    <location>
        <begin position="60"/>
        <end position="98"/>
    </location>
</feature>
<dbReference type="InterPro" id="IPR040783">
    <property type="entry name" value="VLRF1"/>
</dbReference>
<keyword evidence="4" id="KW-1185">Reference proteome</keyword>
<sequence>MPKPRPAAGGGRWIPLDPARLPRWLDGFADRHGAPLAWSRIPDGAVASAPDGARAECHLPFGWPAEPATGDEPGTTAPVLGAGPAGTSSTDGASALGADRTGTDGASVLGADSAGTSGAGVAALVAAAVATRRVGLLLVRRGAHAVGVADGDRLVTSKVDTRYVQGRTAAGGWSQQRFARRRDKQTRESTEAAADHAARLLSSEPTLSGLVLGGDRALLSAVLDDPRLRPVAALPRVELPDVPEPRRATLVEVARRYREVRIRLTEPGD</sequence>
<evidence type="ECO:0000313" key="4">
    <source>
        <dbReference type="Proteomes" id="UP000680750"/>
    </source>
</evidence>
<reference evidence="3" key="1">
    <citation type="submission" date="2020-08" db="EMBL/GenBank/DDBJ databases">
        <title>Whole genome shotgun sequence of Actinocatenispora sera NBRC 101916.</title>
        <authorList>
            <person name="Komaki H."/>
            <person name="Tamura T."/>
        </authorList>
    </citation>
    <scope>NUCLEOTIDE SEQUENCE</scope>
    <source>
        <strain evidence="3">NBRC 101916</strain>
    </source>
</reference>
<dbReference type="Pfam" id="PF18859">
    <property type="entry name" value="acVLRF1"/>
    <property type="match status" value="1"/>
</dbReference>
<dbReference type="RefSeq" id="WP_035297374.1">
    <property type="nucleotide sequence ID" value="NZ_AP023354.1"/>
</dbReference>
<proteinExistence type="predicted"/>